<evidence type="ECO:0000259" key="2">
    <source>
        <dbReference type="Pfam" id="PF01243"/>
    </source>
</evidence>
<dbReference type="Pfam" id="PF01243">
    <property type="entry name" value="PNPOx_N"/>
    <property type="match status" value="1"/>
</dbReference>
<evidence type="ECO:0000313" key="3">
    <source>
        <dbReference type="EMBL" id="GAA1558182.1"/>
    </source>
</evidence>
<dbReference type="InterPro" id="IPR052019">
    <property type="entry name" value="F420H2_bilvrd_red/Heme_oxyg"/>
</dbReference>
<dbReference type="Gene3D" id="2.30.110.10">
    <property type="entry name" value="Electron Transport, Fmn-binding Protein, Chain A"/>
    <property type="match status" value="1"/>
</dbReference>
<evidence type="ECO:0000313" key="4">
    <source>
        <dbReference type="Proteomes" id="UP001501705"/>
    </source>
</evidence>
<reference evidence="4" key="1">
    <citation type="journal article" date="2019" name="Int. J. Syst. Evol. Microbiol.">
        <title>The Global Catalogue of Microorganisms (GCM) 10K type strain sequencing project: providing services to taxonomists for standard genome sequencing and annotation.</title>
        <authorList>
            <consortium name="The Broad Institute Genomics Platform"/>
            <consortium name="The Broad Institute Genome Sequencing Center for Infectious Disease"/>
            <person name="Wu L."/>
            <person name="Ma J."/>
        </authorList>
    </citation>
    <scope>NUCLEOTIDE SEQUENCE [LARGE SCALE GENOMIC DNA]</scope>
    <source>
        <strain evidence="4">JCM 15572</strain>
    </source>
</reference>
<keyword evidence="1" id="KW-0560">Oxidoreductase</keyword>
<dbReference type="PANTHER" id="PTHR35176">
    <property type="entry name" value="HEME OXYGENASE HI_0854-RELATED"/>
    <property type="match status" value="1"/>
</dbReference>
<gene>
    <name evidence="3" type="ORF">GCM10009804_13770</name>
</gene>
<dbReference type="Proteomes" id="UP001501705">
    <property type="component" value="Unassembled WGS sequence"/>
</dbReference>
<name>A0ABP4NC69_9ACTN</name>
<dbReference type="InterPro" id="IPR012349">
    <property type="entry name" value="Split_barrel_FMN-bd"/>
</dbReference>
<dbReference type="InterPro" id="IPR011576">
    <property type="entry name" value="Pyridox_Oxase_N"/>
</dbReference>
<protein>
    <recommendedName>
        <fullName evidence="2">Pyridoxamine 5'-phosphate oxidase N-terminal domain-containing protein</fullName>
    </recommendedName>
</protein>
<dbReference type="RefSeq" id="WP_344232494.1">
    <property type="nucleotide sequence ID" value="NZ_BAAAPH010000003.1"/>
</dbReference>
<feature type="domain" description="Pyridoxamine 5'-phosphate oxidase N-terminal" evidence="2">
    <location>
        <begin position="7"/>
        <end position="136"/>
    </location>
</feature>
<keyword evidence="4" id="KW-1185">Reference proteome</keyword>
<evidence type="ECO:0000256" key="1">
    <source>
        <dbReference type="ARBA" id="ARBA00023002"/>
    </source>
</evidence>
<accession>A0ABP4NC69</accession>
<dbReference type="SUPFAM" id="SSF50475">
    <property type="entry name" value="FMN-binding split barrel"/>
    <property type="match status" value="1"/>
</dbReference>
<proteinExistence type="predicted"/>
<sequence>MTQEILDQRAAAVIEANKYLTLGTVDAAGLPWVTPVYFTPDGHDAFYWASSPQAAHSRNLAARPDVSIAIFDSSVPIGGGSAVYFRAYAAEVPADELEQSAALFAARYPELRSYGAAELSGTADLRLYRAQPTEAWLMVRGSDPDYGTGVDSRRPVWPHD</sequence>
<dbReference type="PANTHER" id="PTHR35176:SF6">
    <property type="entry name" value="HEME OXYGENASE HI_0854-RELATED"/>
    <property type="match status" value="1"/>
</dbReference>
<organism evidence="3 4">
    <name type="scientific">Kribbella hippodromi</name>
    <dbReference type="NCBI Taxonomy" id="434347"/>
    <lineage>
        <taxon>Bacteria</taxon>
        <taxon>Bacillati</taxon>
        <taxon>Actinomycetota</taxon>
        <taxon>Actinomycetes</taxon>
        <taxon>Propionibacteriales</taxon>
        <taxon>Kribbellaceae</taxon>
        <taxon>Kribbella</taxon>
    </lineage>
</organism>
<comment type="caution">
    <text evidence="3">The sequence shown here is derived from an EMBL/GenBank/DDBJ whole genome shotgun (WGS) entry which is preliminary data.</text>
</comment>
<dbReference type="EMBL" id="BAAAPH010000003">
    <property type="protein sequence ID" value="GAA1558182.1"/>
    <property type="molecule type" value="Genomic_DNA"/>
</dbReference>